<dbReference type="Proteomes" id="UP000626844">
    <property type="component" value="Unassembled WGS sequence"/>
</dbReference>
<dbReference type="PANTHER" id="PTHR38451:SF1">
    <property type="entry name" value="TRNA (ADENINE(22)-N(1))-METHYLTRANSFERASE"/>
    <property type="match status" value="1"/>
</dbReference>
<comment type="caution">
    <text evidence="1">The sequence shown here is derived from an EMBL/GenBank/DDBJ whole genome shotgun (WGS) entry which is preliminary data.</text>
</comment>
<dbReference type="PIRSF" id="PIRSF018637">
    <property type="entry name" value="TrmK"/>
    <property type="match status" value="1"/>
</dbReference>
<evidence type="ECO:0000313" key="1">
    <source>
        <dbReference type="EMBL" id="MBD1382122.1"/>
    </source>
</evidence>
<dbReference type="PANTHER" id="PTHR38451">
    <property type="entry name" value="TRNA (ADENINE(22)-N(1))-METHYLTRANSFERASE"/>
    <property type="match status" value="1"/>
</dbReference>
<dbReference type="EMBL" id="JACXAI010000025">
    <property type="protein sequence ID" value="MBD1382122.1"/>
    <property type="molecule type" value="Genomic_DNA"/>
</dbReference>
<dbReference type="Gene3D" id="3.40.50.150">
    <property type="entry name" value="Vaccinia Virus protein VP39"/>
    <property type="match status" value="1"/>
</dbReference>
<name>A0A926NQD9_9BACI</name>
<keyword evidence="2" id="KW-1185">Reference proteome</keyword>
<proteinExistence type="predicted"/>
<dbReference type="AlphaFoldDB" id="A0A926NQD9"/>
<sequence length="238" mass="26650">MNELNLSKRLQTVAKYIVKDSIFADIGSDHAYLPCYAILNGLAKGAVAGEITNGPYQSAMNQVKKNQLEEKIVVRKGDGLEVINPGEAQCITIAGMGGSLIAKILEEGKDKLNSAKRLILQPNIHAVHIRKWLLANGWRLIEEEILEEDQKLYEVLVAEKGNPNEPYEGINLEAGLLMGPILLKKKNEVFKKKWHNEAEHWEKIIEKLSLNSDNPENKTKRKELENLLALVKGGLCHE</sequence>
<dbReference type="Gene3D" id="1.10.287.1890">
    <property type="match status" value="1"/>
</dbReference>
<dbReference type="SUPFAM" id="SSF53335">
    <property type="entry name" value="S-adenosyl-L-methionine-dependent methyltransferases"/>
    <property type="match status" value="1"/>
</dbReference>
<reference evidence="1" key="1">
    <citation type="submission" date="2020-09" db="EMBL/GenBank/DDBJ databases">
        <title>A novel bacterium of genus Bacillus, isolated from South China Sea.</title>
        <authorList>
            <person name="Huang H."/>
            <person name="Mo K."/>
            <person name="Hu Y."/>
        </authorList>
    </citation>
    <scope>NUCLEOTIDE SEQUENCE</scope>
    <source>
        <strain evidence="1">IB182487</strain>
    </source>
</reference>
<dbReference type="RefSeq" id="WP_191160002.1">
    <property type="nucleotide sequence ID" value="NZ_JACXAI010000025.1"/>
</dbReference>
<dbReference type="InterPro" id="IPR029063">
    <property type="entry name" value="SAM-dependent_MTases_sf"/>
</dbReference>
<gene>
    <name evidence="1" type="ORF">IC621_17975</name>
</gene>
<dbReference type="GO" id="GO:0160105">
    <property type="term" value="F:tRNA (adenine(22)-N1)-methyltransferase activity"/>
    <property type="evidence" value="ECO:0007669"/>
    <property type="project" value="InterPro"/>
</dbReference>
<evidence type="ECO:0000313" key="2">
    <source>
        <dbReference type="Proteomes" id="UP000626844"/>
    </source>
</evidence>
<accession>A0A926NQD9</accession>
<protein>
    <submittedName>
        <fullName evidence="1">tRNA (Adenine(22)-N(1))-methyltransferase TrmK</fullName>
    </submittedName>
</protein>
<dbReference type="InterPro" id="IPR006901">
    <property type="entry name" value="TrmK"/>
</dbReference>
<dbReference type="Pfam" id="PF04816">
    <property type="entry name" value="TrmK"/>
    <property type="match status" value="1"/>
</dbReference>
<organism evidence="1 2">
    <name type="scientific">Metabacillus arenae</name>
    <dbReference type="NCBI Taxonomy" id="2771434"/>
    <lineage>
        <taxon>Bacteria</taxon>
        <taxon>Bacillati</taxon>
        <taxon>Bacillota</taxon>
        <taxon>Bacilli</taxon>
        <taxon>Bacillales</taxon>
        <taxon>Bacillaceae</taxon>
        <taxon>Metabacillus</taxon>
    </lineage>
</organism>